<dbReference type="InterPro" id="IPR002176">
    <property type="entry name" value="X-over_junc_endoDNase_RuvC"/>
</dbReference>
<evidence type="ECO:0000256" key="10">
    <source>
        <dbReference type="ARBA" id="ARBA00023172"/>
    </source>
</evidence>
<evidence type="ECO:0000256" key="7">
    <source>
        <dbReference type="ARBA" id="ARBA00022801"/>
    </source>
</evidence>
<protein>
    <submittedName>
        <fullName evidence="12">Crossover junction endodeoxyribonuclease RuvC</fullName>
        <ecNumber evidence="12">3.1.22.4</ecNumber>
    </submittedName>
</protein>
<evidence type="ECO:0000256" key="1">
    <source>
        <dbReference type="ARBA" id="ARBA00009518"/>
    </source>
</evidence>
<evidence type="ECO:0000256" key="2">
    <source>
        <dbReference type="ARBA" id="ARBA00022490"/>
    </source>
</evidence>
<dbReference type="GO" id="GO:0046872">
    <property type="term" value="F:metal ion binding"/>
    <property type="evidence" value="ECO:0007669"/>
    <property type="project" value="UniProtKB-KW"/>
</dbReference>
<dbReference type="NCBIfam" id="TIGR00228">
    <property type="entry name" value="ruvC"/>
    <property type="match status" value="1"/>
</dbReference>
<keyword evidence="2" id="KW-0963">Cytoplasm</keyword>
<dbReference type="NCBIfam" id="NF000711">
    <property type="entry name" value="PRK00039.2-1"/>
    <property type="match status" value="1"/>
</dbReference>
<keyword evidence="11" id="KW-0234">DNA repair</keyword>
<organism evidence="12">
    <name type="scientific">bioreactor metagenome</name>
    <dbReference type="NCBI Taxonomy" id="1076179"/>
    <lineage>
        <taxon>unclassified sequences</taxon>
        <taxon>metagenomes</taxon>
        <taxon>ecological metagenomes</taxon>
    </lineage>
</organism>
<dbReference type="InterPro" id="IPR012337">
    <property type="entry name" value="RNaseH-like_sf"/>
</dbReference>
<comment type="caution">
    <text evidence="12">The sequence shown here is derived from an EMBL/GenBank/DDBJ whole genome shotgun (WGS) entry which is preliminary data.</text>
</comment>
<dbReference type="FunFam" id="3.30.420.10:FF:000002">
    <property type="entry name" value="Crossover junction endodeoxyribonuclease RuvC"/>
    <property type="match status" value="1"/>
</dbReference>
<keyword evidence="3" id="KW-0540">Nuclease</keyword>
<dbReference type="HAMAP" id="MF_00034">
    <property type="entry name" value="RuvC"/>
    <property type="match status" value="1"/>
</dbReference>
<dbReference type="GO" id="GO:0006310">
    <property type="term" value="P:DNA recombination"/>
    <property type="evidence" value="ECO:0007669"/>
    <property type="project" value="UniProtKB-KW"/>
</dbReference>
<dbReference type="Pfam" id="PF02075">
    <property type="entry name" value="RuvC"/>
    <property type="match status" value="1"/>
</dbReference>
<dbReference type="AlphaFoldDB" id="A0A645EDG3"/>
<dbReference type="GO" id="GO:0003677">
    <property type="term" value="F:DNA binding"/>
    <property type="evidence" value="ECO:0007669"/>
    <property type="project" value="UniProtKB-KW"/>
</dbReference>
<sequence>MIILGIDPGIAILGYGVIRLQGSRLSAEDYGAVYTRAYEPFPSRLSKLYDGMRELTDRFKPDAIAFEELFFCKNVATAMQVGSARGVALLAAEQFGAPLYEYTPMQIKLAVTGNGHALKPQVQQMVKVLLNLKEAPKPDDVADALAVAICHAHTSGPSLEQFRIK</sequence>
<keyword evidence="5" id="KW-0255">Endonuclease</keyword>
<keyword evidence="4" id="KW-0479">Metal-binding</keyword>
<comment type="similarity">
    <text evidence="1">Belongs to the RuvC family.</text>
</comment>
<evidence type="ECO:0000256" key="5">
    <source>
        <dbReference type="ARBA" id="ARBA00022759"/>
    </source>
</evidence>
<dbReference type="PROSITE" id="PS01321">
    <property type="entry name" value="RUVC"/>
    <property type="match status" value="1"/>
</dbReference>
<keyword evidence="10" id="KW-0233">DNA recombination</keyword>
<gene>
    <name evidence="12" type="primary">ruvC_35</name>
    <name evidence="12" type="ORF">SDC9_146950</name>
</gene>
<dbReference type="InterPro" id="IPR036397">
    <property type="entry name" value="RNaseH_sf"/>
</dbReference>
<dbReference type="CDD" id="cd16962">
    <property type="entry name" value="RuvC"/>
    <property type="match status" value="1"/>
</dbReference>
<accession>A0A645EDG3</accession>
<evidence type="ECO:0000256" key="6">
    <source>
        <dbReference type="ARBA" id="ARBA00022763"/>
    </source>
</evidence>
<evidence type="ECO:0000256" key="8">
    <source>
        <dbReference type="ARBA" id="ARBA00022842"/>
    </source>
</evidence>
<dbReference type="GO" id="GO:0006281">
    <property type="term" value="P:DNA repair"/>
    <property type="evidence" value="ECO:0007669"/>
    <property type="project" value="UniProtKB-KW"/>
</dbReference>
<keyword evidence="9" id="KW-0238">DNA-binding</keyword>
<dbReference type="PRINTS" id="PR00696">
    <property type="entry name" value="RSOLVASERUVC"/>
</dbReference>
<dbReference type="InterPro" id="IPR020563">
    <property type="entry name" value="X-over_junc_endoDNase_Mg_BS"/>
</dbReference>
<dbReference type="PANTHER" id="PTHR30194:SF3">
    <property type="entry name" value="CROSSOVER JUNCTION ENDODEOXYRIBONUCLEASE RUVC"/>
    <property type="match status" value="1"/>
</dbReference>
<proteinExistence type="inferred from homology"/>
<dbReference type="SUPFAM" id="SSF53098">
    <property type="entry name" value="Ribonuclease H-like"/>
    <property type="match status" value="1"/>
</dbReference>
<dbReference type="GO" id="GO:0008821">
    <property type="term" value="F:crossover junction DNA endonuclease activity"/>
    <property type="evidence" value="ECO:0007669"/>
    <property type="project" value="InterPro"/>
</dbReference>
<keyword evidence="6" id="KW-0227">DNA damage</keyword>
<keyword evidence="7 12" id="KW-0378">Hydrolase</keyword>
<evidence type="ECO:0000256" key="11">
    <source>
        <dbReference type="ARBA" id="ARBA00023204"/>
    </source>
</evidence>
<evidence type="ECO:0000313" key="12">
    <source>
        <dbReference type="EMBL" id="MPM99756.1"/>
    </source>
</evidence>
<evidence type="ECO:0000256" key="3">
    <source>
        <dbReference type="ARBA" id="ARBA00022722"/>
    </source>
</evidence>
<dbReference type="EC" id="3.1.22.4" evidence="12"/>
<dbReference type="EMBL" id="VSSQ01045836">
    <property type="protein sequence ID" value="MPM99756.1"/>
    <property type="molecule type" value="Genomic_DNA"/>
</dbReference>
<keyword evidence="8" id="KW-0460">Magnesium</keyword>
<dbReference type="PANTHER" id="PTHR30194">
    <property type="entry name" value="CROSSOVER JUNCTION ENDODEOXYRIBONUCLEASE RUVC"/>
    <property type="match status" value="1"/>
</dbReference>
<reference evidence="12" key="1">
    <citation type="submission" date="2019-08" db="EMBL/GenBank/DDBJ databases">
        <authorList>
            <person name="Kucharzyk K."/>
            <person name="Murdoch R.W."/>
            <person name="Higgins S."/>
            <person name="Loffler F."/>
        </authorList>
    </citation>
    <scope>NUCLEOTIDE SEQUENCE</scope>
</reference>
<dbReference type="Gene3D" id="3.30.420.10">
    <property type="entry name" value="Ribonuclease H-like superfamily/Ribonuclease H"/>
    <property type="match status" value="1"/>
</dbReference>
<name>A0A645EDG3_9ZZZZ</name>
<evidence type="ECO:0000256" key="9">
    <source>
        <dbReference type="ARBA" id="ARBA00023125"/>
    </source>
</evidence>
<evidence type="ECO:0000256" key="4">
    <source>
        <dbReference type="ARBA" id="ARBA00022723"/>
    </source>
</evidence>